<evidence type="ECO:0000313" key="1">
    <source>
        <dbReference type="EMBL" id="ARN22426.1"/>
    </source>
</evidence>
<accession>A0A1W6LDX9</accession>
<dbReference type="EMBL" id="CP015118">
    <property type="protein sequence ID" value="ARN22426.1"/>
    <property type="molecule type" value="Genomic_DNA"/>
</dbReference>
<sequence>MAPVTVDPRKVHEFVDEQAFHDWLSRHHDVEDEVWIKIHKLGSGLPSITPKQAIDVVLCWGWIDAIRKGFDDTSYLQRYTRRRKTSVWSQINVGNVARLVEAGRMTPHGLAEVEAAKADGRWDKAYGGSKEMKIPADLQAAIDAEPEAKAMLARLTAQNRFALAFRVHQLKTEAGRQRKITAFVEMLKRGETLYPQRKG</sequence>
<proteinExistence type="predicted"/>
<dbReference type="Pfam" id="PF13376">
    <property type="entry name" value="OmdA"/>
    <property type="match status" value="1"/>
</dbReference>
<dbReference type="STRING" id="946333.A4W93_22350"/>
<dbReference type="Proteomes" id="UP000193427">
    <property type="component" value="Chromosome"/>
</dbReference>
<keyword evidence="2" id="KW-1185">Reference proteome</keyword>
<reference evidence="1 2" key="1">
    <citation type="submission" date="2016-04" db="EMBL/GenBank/DDBJ databases">
        <title>Complete genome sequence of natural rubber-degrading, novel Gram-negative bacterium, Rhizobacter gummiphilus strain NS21.</title>
        <authorList>
            <person name="Tabata M."/>
            <person name="Kasai D."/>
            <person name="Fukuda M."/>
        </authorList>
    </citation>
    <scope>NUCLEOTIDE SEQUENCE [LARGE SCALE GENOMIC DNA]</scope>
    <source>
        <strain evidence="1 2">NS21</strain>
    </source>
</reference>
<organism evidence="1 2">
    <name type="scientific">Piscinibacter gummiphilus</name>
    <dbReference type="NCBI Taxonomy" id="946333"/>
    <lineage>
        <taxon>Bacteria</taxon>
        <taxon>Pseudomonadati</taxon>
        <taxon>Pseudomonadota</taxon>
        <taxon>Betaproteobacteria</taxon>
        <taxon>Burkholderiales</taxon>
        <taxon>Sphaerotilaceae</taxon>
        <taxon>Piscinibacter</taxon>
    </lineage>
</organism>
<dbReference type="KEGG" id="rgu:A4W93_22350"/>
<dbReference type="OrthoDB" id="9796999at2"/>
<name>A0A1W6LDX9_9BURK</name>
<dbReference type="RefSeq" id="WP_085752727.1">
    <property type="nucleotide sequence ID" value="NZ_BSPR01000020.1"/>
</dbReference>
<dbReference type="AlphaFoldDB" id="A0A1W6LDX9"/>
<gene>
    <name evidence="1" type="ORF">A4W93_22350</name>
</gene>
<evidence type="ECO:0000313" key="2">
    <source>
        <dbReference type="Proteomes" id="UP000193427"/>
    </source>
</evidence>
<protein>
    <submittedName>
        <fullName evidence="1">Uncharacterized protein</fullName>
    </submittedName>
</protein>